<organism evidence="8 9">
    <name type="scientific">Shouchella lonarensis</name>
    <dbReference type="NCBI Taxonomy" id="1464122"/>
    <lineage>
        <taxon>Bacteria</taxon>
        <taxon>Bacillati</taxon>
        <taxon>Bacillota</taxon>
        <taxon>Bacilli</taxon>
        <taxon>Bacillales</taxon>
        <taxon>Bacillaceae</taxon>
        <taxon>Shouchella</taxon>
    </lineage>
</organism>
<dbReference type="GO" id="GO:0046872">
    <property type="term" value="F:metal ion binding"/>
    <property type="evidence" value="ECO:0007669"/>
    <property type="project" value="UniProtKB-KW"/>
</dbReference>
<dbReference type="Gene3D" id="3.90.230.10">
    <property type="entry name" value="Creatinase/methionine aminopeptidase superfamily"/>
    <property type="match status" value="1"/>
</dbReference>
<evidence type="ECO:0000256" key="5">
    <source>
        <dbReference type="ARBA" id="ARBA00023211"/>
    </source>
</evidence>
<dbReference type="AlphaFoldDB" id="A0A1G6GMT2"/>
<dbReference type="GO" id="GO:0008235">
    <property type="term" value="F:metalloexopeptidase activity"/>
    <property type="evidence" value="ECO:0007669"/>
    <property type="project" value="UniProtKB-ARBA"/>
</dbReference>
<evidence type="ECO:0000256" key="4">
    <source>
        <dbReference type="ARBA" id="ARBA00022801"/>
    </source>
</evidence>
<dbReference type="InterPro" id="IPR029149">
    <property type="entry name" value="Creatin/AminoP/Spt16_N"/>
</dbReference>
<keyword evidence="9" id="KW-1185">Reference proteome</keyword>
<proteinExistence type="inferred from homology"/>
<evidence type="ECO:0000256" key="2">
    <source>
        <dbReference type="ARBA" id="ARBA00008766"/>
    </source>
</evidence>
<dbReference type="InterPro" id="IPR036005">
    <property type="entry name" value="Creatinase/aminopeptidase-like"/>
</dbReference>
<keyword evidence="4" id="KW-0378">Hydrolase</keyword>
<evidence type="ECO:0000256" key="1">
    <source>
        <dbReference type="ARBA" id="ARBA00001936"/>
    </source>
</evidence>
<feature type="domain" description="Creatinase N-terminal" evidence="7">
    <location>
        <begin position="5"/>
        <end position="139"/>
    </location>
</feature>
<dbReference type="Pfam" id="PF00557">
    <property type="entry name" value="Peptidase_M24"/>
    <property type="match status" value="1"/>
</dbReference>
<dbReference type="PRINTS" id="PR00599">
    <property type="entry name" value="MAPEPTIDASE"/>
</dbReference>
<dbReference type="InterPro" id="IPR050659">
    <property type="entry name" value="Peptidase_M24B"/>
</dbReference>
<dbReference type="Proteomes" id="UP000242662">
    <property type="component" value="Unassembled WGS sequence"/>
</dbReference>
<gene>
    <name evidence="8" type="ORF">SAMN05421737_101275</name>
</gene>
<dbReference type="PANTHER" id="PTHR46112">
    <property type="entry name" value="AMINOPEPTIDASE"/>
    <property type="match status" value="1"/>
</dbReference>
<dbReference type="PANTHER" id="PTHR46112:SF10">
    <property type="entry name" value="DIPEPTIDASE YKVY-RELATED"/>
    <property type="match status" value="1"/>
</dbReference>
<dbReference type="STRING" id="1464122.SAMN05421737_101275"/>
<reference evidence="9" key="1">
    <citation type="submission" date="2016-09" db="EMBL/GenBank/DDBJ databases">
        <authorList>
            <person name="Varghese N."/>
            <person name="Submissions S."/>
        </authorList>
    </citation>
    <scope>NUCLEOTIDE SEQUENCE [LARGE SCALE GENOMIC DNA]</scope>
    <source>
        <strain evidence="9">25nlg</strain>
    </source>
</reference>
<keyword evidence="3" id="KW-0479">Metal-binding</keyword>
<dbReference type="Pfam" id="PF01321">
    <property type="entry name" value="Creatinase_N"/>
    <property type="match status" value="1"/>
</dbReference>
<name>A0A1G6GMT2_9BACI</name>
<evidence type="ECO:0000313" key="9">
    <source>
        <dbReference type="Proteomes" id="UP000242662"/>
    </source>
</evidence>
<evidence type="ECO:0000259" key="6">
    <source>
        <dbReference type="Pfam" id="PF00557"/>
    </source>
</evidence>
<sequence length="369" mass="41057">MHKVRIETLKQDLTNMNADFAMIQGKENLFYLTGFRADPHERLIALFILPEELFLVAPKMETDLIRAAGFTGELLTYSDHEDVWALIKQKVSHQLSKNPKAFIEYRSLCYERVLALQTLSDDTFLLDDCEPLLMKQRLIKNEAEQQILRHAAAFADFGVETAVASLRTGITEIELVGQIEYALKQRGIREMSFQPIVLFGENAAQPHGVPGERTLKEGDIVLLDLGVVFDGYCSDITRTIAYGHISDEVKTIYNIVLQANIAACNASKPGEIIGTLDRVAREVIENAGYGDYFPHRLGHGLGIDVHEAPSMSSDNCEKLQVGMTYTIEPGVYVPGVAGVRIEDDVLLTENGAECLTTYPKELVIVPART</sequence>
<dbReference type="InterPro" id="IPR000994">
    <property type="entry name" value="Pept_M24"/>
</dbReference>
<keyword evidence="8" id="KW-0645">Protease</keyword>
<dbReference type="GO" id="GO:0004177">
    <property type="term" value="F:aminopeptidase activity"/>
    <property type="evidence" value="ECO:0007669"/>
    <property type="project" value="UniProtKB-KW"/>
</dbReference>
<keyword evidence="5" id="KW-0464">Manganese</keyword>
<dbReference type="SUPFAM" id="SSF53092">
    <property type="entry name" value="Creatinase/prolidase N-terminal domain"/>
    <property type="match status" value="1"/>
</dbReference>
<dbReference type="FunFam" id="3.90.230.10:FF:000014">
    <property type="entry name" value="Aminopeptidase P family protein"/>
    <property type="match status" value="1"/>
</dbReference>
<dbReference type="InterPro" id="IPR001131">
    <property type="entry name" value="Peptidase_M24B_aminopep-P_CS"/>
</dbReference>
<evidence type="ECO:0000259" key="7">
    <source>
        <dbReference type="Pfam" id="PF01321"/>
    </source>
</evidence>
<dbReference type="RefSeq" id="WP_090774492.1">
    <property type="nucleotide sequence ID" value="NZ_FMYM01000001.1"/>
</dbReference>
<dbReference type="Gene3D" id="3.40.350.10">
    <property type="entry name" value="Creatinase/prolidase N-terminal domain"/>
    <property type="match status" value="1"/>
</dbReference>
<dbReference type="CDD" id="cd01092">
    <property type="entry name" value="APP-like"/>
    <property type="match status" value="1"/>
</dbReference>
<comment type="cofactor">
    <cofactor evidence="1">
        <name>Mn(2+)</name>
        <dbReference type="ChEBI" id="CHEBI:29035"/>
    </cofactor>
</comment>
<protein>
    <submittedName>
        <fullName evidence="8">Xaa-Pro aminopeptidase. Metallo peptidase. MEROPS family M24B</fullName>
    </submittedName>
</protein>
<dbReference type="EMBL" id="FMYM01000001">
    <property type="protein sequence ID" value="SDB83350.1"/>
    <property type="molecule type" value="Genomic_DNA"/>
</dbReference>
<evidence type="ECO:0000313" key="8">
    <source>
        <dbReference type="EMBL" id="SDB83350.1"/>
    </source>
</evidence>
<accession>A0A1G6GMT2</accession>
<dbReference type="OrthoDB" id="9806388at2"/>
<feature type="domain" description="Peptidase M24" evidence="6">
    <location>
        <begin position="147"/>
        <end position="349"/>
    </location>
</feature>
<dbReference type="InterPro" id="IPR001714">
    <property type="entry name" value="Pept_M24_MAP"/>
</dbReference>
<dbReference type="InterPro" id="IPR000587">
    <property type="entry name" value="Creatinase_N"/>
</dbReference>
<dbReference type="SUPFAM" id="SSF55920">
    <property type="entry name" value="Creatinase/aminopeptidase"/>
    <property type="match status" value="1"/>
</dbReference>
<evidence type="ECO:0000256" key="3">
    <source>
        <dbReference type="ARBA" id="ARBA00022723"/>
    </source>
</evidence>
<keyword evidence="8" id="KW-0031">Aminopeptidase</keyword>
<dbReference type="PROSITE" id="PS00491">
    <property type="entry name" value="PROLINE_PEPTIDASE"/>
    <property type="match status" value="1"/>
</dbReference>
<comment type="similarity">
    <text evidence="2">Belongs to the peptidase M24B family.</text>
</comment>